<dbReference type="InterPro" id="IPR041078">
    <property type="entry name" value="Plavaka"/>
</dbReference>
<evidence type="ECO:0000313" key="1">
    <source>
        <dbReference type="EMBL" id="KAF9509825.1"/>
    </source>
</evidence>
<proteinExistence type="predicted"/>
<dbReference type="Pfam" id="PF18759">
    <property type="entry name" value="Plavaka"/>
    <property type="match status" value="2"/>
</dbReference>
<accession>A0A9P6APY2</accession>
<dbReference type="AlphaFoldDB" id="A0A9P6APY2"/>
<organism evidence="1 2">
    <name type="scientific">Hydnum rufescens UP504</name>
    <dbReference type="NCBI Taxonomy" id="1448309"/>
    <lineage>
        <taxon>Eukaryota</taxon>
        <taxon>Fungi</taxon>
        <taxon>Dikarya</taxon>
        <taxon>Basidiomycota</taxon>
        <taxon>Agaricomycotina</taxon>
        <taxon>Agaricomycetes</taxon>
        <taxon>Cantharellales</taxon>
        <taxon>Hydnaceae</taxon>
        <taxon>Hydnum</taxon>
    </lineage>
</organism>
<dbReference type="Proteomes" id="UP000886523">
    <property type="component" value="Unassembled WGS sequence"/>
</dbReference>
<name>A0A9P6APY2_9AGAM</name>
<evidence type="ECO:0000313" key="2">
    <source>
        <dbReference type="Proteomes" id="UP000886523"/>
    </source>
</evidence>
<gene>
    <name evidence="1" type="ORF">BS47DRAFT_1365013</name>
</gene>
<dbReference type="EMBL" id="MU129028">
    <property type="protein sequence ID" value="KAF9509825.1"/>
    <property type="molecule type" value="Genomic_DNA"/>
</dbReference>
<evidence type="ECO:0008006" key="3">
    <source>
        <dbReference type="Google" id="ProtNLM"/>
    </source>
</evidence>
<protein>
    <recommendedName>
        <fullName evidence="3">Transposase</fullName>
    </recommendedName>
</protein>
<comment type="caution">
    <text evidence="1">The sequence shown here is derived from an EMBL/GenBank/DDBJ whole genome shotgun (WGS) entry which is preliminary data.</text>
</comment>
<sequence>MMYKCIEKHMPQAPGWKSTTVVLDDALTEPQTFFYQDPVELADFLFGNLTPHNSMLYEPIRVFEADGKTQVYHEMVSGKLWNEVQCTLPNGVTVMGVVLASDETHLTNFSGNKSMHAVYMTLGNISRTVFAMKMEAECMPGILQCQLFHHCMWIVFESMQVGHQTIHATIDPEGNIHQCLAVLMAWIADLKEQYNIVGLATNSCPQCLARYKDLEHPYAFPPHTSLWITNEVHHIHEELPISSTTWQFISRAKAVGLCGIKELCWEELGVDICQVICMDNLHGLHKMFKDHMMEWLTKMIGQLELNCRFTGQPHHIEAQNFDTGADGAQSGVIKAIQVVLDFIYITQFPLHSDSSLQELQVALSVFHDNKCIFIVNGACHQDHMNIQKVHALHHWASNIVDLGTTDNYCTETGKTLHILMCKAAYKATNHK</sequence>
<reference evidence="1" key="1">
    <citation type="journal article" date="2020" name="Nat. Commun.">
        <title>Large-scale genome sequencing of mycorrhizal fungi provides insights into the early evolution of symbiotic traits.</title>
        <authorList>
            <person name="Miyauchi S."/>
            <person name="Kiss E."/>
            <person name="Kuo A."/>
            <person name="Drula E."/>
            <person name="Kohler A."/>
            <person name="Sanchez-Garcia M."/>
            <person name="Morin E."/>
            <person name="Andreopoulos B."/>
            <person name="Barry K.W."/>
            <person name="Bonito G."/>
            <person name="Buee M."/>
            <person name="Carver A."/>
            <person name="Chen C."/>
            <person name="Cichocki N."/>
            <person name="Clum A."/>
            <person name="Culley D."/>
            <person name="Crous P.W."/>
            <person name="Fauchery L."/>
            <person name="Girlanda M."/>
            <person name="Hayes R.D."/>
            <person name="Keri Z."/>
            <person name="LaButti K."/>
            <person name="Lipzen A."/>
            <person name="Lombard V."/>
            <person name="Magnuson J."/>
            <person name="Maillard F."/>
            <person name="Murat C."/>
            <person name="Nolan M."/>
            <person name="Ohm R.A."/>
            <person name="Pangilinan J."/>
            <person name="Pereira M.F."/>
            <person name="Perotto S."/>
            <person name="Peter M."/>
            <person name="Pfister S."/>
            <person name="Riley R."/>
            <person name="Sitrit Y."/>
            <person name="Stielow J.B."/>
            <person name="Szollosi G."/>
            <person name="Zifcakova L."/>
            <person name="Stursova M."/>
            <person name="Spatafora J.W."/>
            <person name="Tedersoo L."/>
            <person name="Vaario L.M."/>
            <person name="Yamada A."/>
            <person name="Yan M."/>
            <person name="Wang P."/>
            <person name="Xu J."/>
            <person name="Bruns T."/>
            <person name="Baldrian P."/>
            <person name="Vilgalys R."/>
            <person name="Dunand C."/>
            <person name="Henrissat B."/>
            <person name="Grigoriev I.V."/>
            <person name="Hibbett D."/>
            <person name="Nagy L.G."/>
            <person name="Martin F.M."/>
        </authorList>
    </citation>
    <scope>NUCLEOTIDE SEQUENCE</scope>
    <source>
        <strain evidence="1">UP504</strain>
    </source>
</reference>
<keyword evidence="2" id="KW-1185">Reference proteome</keyword>
<dbReference type="OrthoDB" id="2576233at2759"/>